<protein>
    <recommendedName>
        <fullName evidence="1">CNH domain-containing protein</fullName>
    </recommendedName>
</protein>
<comment type="caution">
    <text evidence="2">The sequence shown here is derived from an EMBL/GenBank/DDBJ whole genome shotgun (WGS) entry which is preliminary data.</text>
</comment>
<dbReference type="EMBL" id="BPLR01020985">
    <property type="protein sequence ID" value="GIX84583.1"/>
    <property type="molecule type" value="Genomic_DNA"/>
</dbReference>
<feature type="domain" description="CNH" evidence="1">
    <location>
        <begin position="43"/>
        <end position="108"/>
    </location>
</feature>
<keyword evidence="3" id="KW-1185">Reference proteome</keyword>
<gene>
    <name evidence="2" type="primary">Cdc42bpa_7</name>
    <name evidence="2" type="ORF">CEXT_93581</name>
</gene>
<sequence length="110" mass="12392">MSFIEFFVETKLSSKSVFQAKEILDNTLTLIKSTTCAAVIDPERIVLGTEEGLYCVDLDREGMHGSLLELRWKKVCQLEYIAEEQLLLAVAGKQRFLRLIPVGALDGQRC</sequence>
<dbReference type="Proteomes" id="UP001054945">
    <property type="component" value="Unassembled WGS sequence"/>
</dbReference>
<accession>A0AAV4NIU8</accession>
<name>A0AAV4NIU8_CAEEX</name>
<evidence type="ECO:0000313" key="3">
    <source>
        <dbReference type="Proteomes" id="UP001054945"/>
    </source>
</evidence>
<dbReference type="Pfam" id="PF00780">
    <property type="entry name" value="CNH"/>
    <property type="match status" value="1"/>
</dbReference>
<dbReference type="AlphaFoldDB" id="A0AAV4NIU8"/>
<reference evidence="2 3" key="1">
    <citation type="submission" date="2021-06" db="EMBL/GenBank/DDBJ databases">
        <title>Caerostris extrusa draft genome.</title>
        <authorList>
            <person name="Kono N."/>
            <person name="Arakawa K."/>
        </authorList>
    </citation>
    <scope>NUCLEOTIDE SEQUENCE [LARGE SCALE GENOMIC DNA]</scope>
</reference>
<proteinExistence type="predicted"/>
<evidence type="ECO:0000259" key="1">
    <source>
        <dbReference type="Pfam" id="PF00780"/>
    </source>
</evidence>
<evidence type="ECO:0000313" key="2">
    <source>
        <dbReference type="EMBL" id="GIX84583.1"/>
    </source>
</evidence>
<organism evidence="2 3">
    <name type="scientific">Caerostris extrusa</name>
    <name type="common">Bark spider</name>
    <name type="synonym">Caerostris bankana</name>
    <dbReference type="NCBI Taxonomy" id="172846"/>
    <lineage>
        <taxon>Eukaryota</taxon>
        <taxon>Metazoa</taxon>
        <taxon>Ecdysozoa</taxon>
        <taxon>Arthropoda</taxon>
        <taxon>Chelicerata</taxon>
        <taxon>Arachnida</taxon>
        <taxon>Araneae</taxon>
        <taxon>Araneomorphae</taxon>
        <taxon>Entelegynae</taxon>
        <taxon>Araneoidea</taxon>
        <taxon>Araneidae</taxon>
        <taxon>Caerostris</taxon>
    </lineage>
</organism>
<dbReference type="InterPro" id="IPR001180">
    <property type="entry name" value="CNH_dom"/>
</dbReference>